<dbReference type="InterPro" id="IPR038765">
    <property type="entry name" value="Papain-like_cys_pep_sf"/>
</dbReference>
<organism evidence="10 11">
    <name type="scientific">Tritrichomonas musculus</name>
    <dbReference type="NCBI Taxonomy" id="1915356"/>
    <lineage>
        <taxon>Eukaryota</taxon>
        <taxon>Metamonada</taxon>
        <taxon>Parabasalia</taxon>
        <taxon>Tritrichomonadida</taxon>
        <taxon>Tritrichomonadidae</taxon>
        <taxon>Tritrichomonas</taxon>
    </lineage>
</organism>
<evidence type="ECO:0000256" key="6">
    <source>
        <dbReference type="ARBA" id="ARBA00022801"/>
    </source>
</evidence>
<dbReference type="Proteomes" id="UP001470230">
    <property type="component" value="Unassembled WGS sequence"/>
</dbReference>
<keyword evidence="4" id="KW-0645">Protease</keyword>
<feature type="domain" description="DUSP" evidence="9">
    <location>
        <begin position="5"/>
        <end position="107"/>
    </location>
</feature>
<dbReference type="InterPro" id="IPR050185">
    <property type="entry name" value="Ub_carboxyl-term_hydrolase"/>
</dbReference>
<dbReference type="InterPro" id="IPR035927">
    <property type="entry name" value="DUSP-like_sf"/>
</dbReference>
<comment type="caution">
    <text evidence="10">The sequence shown here is derived from an EMBL/GenBank/DDBJ whole genome shotgun (WGS) entry which is preliminary data.</text>
</comment>
<evidence type="ECO:0000259" key="9">
    <source>
        <dbReference type="PROSITE" id="PS51283"/>
    </source>
</evidence>
<protein>
    <recommendedName>
        <fullName evidence="3">ubiquitinyl hydrolase 1</fullName>
        <ecNumber evidence="3">3.4.19.12</ecNumber>
    </recommendedName>
</protein>
<evidence type="ECO:0000256" key="7">
    <source>
        <dbReference type="ARBA" id="ARBA00022807"/>
    </source>
</evidence>
<dbReference type="Pfam" id="PF06337">
    <property type="entry name" value="DUSP"/>
    <property type="match status" value="1"/>
</dbReference>
<dbReference type="PANTHER" id="PTHR21646">
    <property type="entry name" value="UBIQUITIN CARBOXYL-TERMINAL HYDROLASE"/>
    <property type="match status" value="1"/>
</dbReference>
<dbReference type="Pfam" id="PF00443">
    <property type="entry name" value="UCH"/>
    <property type="match status" value="1"/>
</dbReference>
<evidence type="ECO:0000313" key="10">
    <source>
        <dbReference type="EMBL" id="KAK8893079.1"/>
    </source>
</evidence>
<dbReference type="EMBL" id="JAPFFF010000004">
    <property type="protein sequence ID" value="KAK8893079.1"/>
    <property type="molecule type" value="Genomic_DNA"/>
</dbReference>
<evidence type="ECO:0000256" key="4">
    <source>
        <dbReference type="ARBA" id="ARBA00022670"/>
    </source>
</evidence>
<dbReference type="PROSITE" id="PS50235">
    <property type="entry name" value="USP_3"/>
    <property type="match status" value="1"/>
</dbReference>
<gene>
    <name evidence="10" type="ORF">M9Y10_030342</name>
</gene>
<feature type="domain" description="USP" evidence="8">
    <location>
        <begin position="236"/>
        <end position="835"/>
    </location>
</feature>
<dbReference type="InterPro" id="IPR006615">
    <property type="entry name" value="Pept_C19_DUSP"/>
</dbReference>
<sequence>MTDIPSPEKQCQLIKDIEKNSISVGEQVCPISSSWYSMWKKHVSYDYKSGPSDDPLDPIDNSNIIKDEHLDQNSIEYFNYYLIHKQSYDLLQQWYSGGPTVVFDVISDNKGKPVVPTKIFALKLFYNDKEELFEGHRYMKISEVHQKACQIFEIPETMKTRLVDFFNHHATTIFDDSKYIQDYPLISGEQVLLDYEKEDSKSWYSEGLKSTTYSPILTPPSSPPKTQVNKDCAGVVGFSNLGNTCFFNSGTQCLMHTVPFISQFILNDDWENDLNYTNKIGMRGELAKAFAALAKKVWSGEYERISPSKLKHVIGRFRDAFSGYEQQDSHELIYAMLDGIHEDLNRIVDKPITDSVEGDGTNDSQTAIESWKRYKMRNDSIVVDIFDGLVRSRLICPDCNSTTIVFDPYRSITMPISKPHTKKIKVIFVPFNFFEKRQRLKIEISSNPEKDFNEAASKSISKIIGRNVNVKLAARTYAQYPLKWSIKYIASSTATVYAYEFPEKVDENSLFMMCSLQIDGKYGTYSQWANALSLNIAIPFIVDVSDLPGNFDSDDENKAKFEEKVEDRLKKLWEPAKPKGSSEEEEEEEADDFIIKFKKKMDLQPPATVTFSSPTQKLVSVFKGKRDIEKGIKVAGKTSKNVIETQAYIYLNEDAHFSIPSLLSNIQVSTDKKKESQQDATTLDACFEYFSVAEVLDENNQWYCPHCKKFVCAEKKLDIWQVPKILIIQLKRFYGSGWSTRKLDKFVDFPEILDMKKYVIGPQKDEEGELKYRLYAVSNQYGSLGGGHYTAYARVRDPNDNADKGWYGFDDSYVSKSSEHDAHSSAAYVLFYERIEE</sequence>
<name>A0ABR2KPI6_9EUKA</name>
<dbReference type="EC" id="3.4.19.12" evidence="3"/>
<reference evidence="10 11" key="1">
    <citation type="submission" date="2024-04" db="EMBL/GenBank/DDBJ databases">
        <title>Tritrichomonas musculus Genome.</title>
        <authorList>
            <person name="Alves-Ferreira E."/>
            <person name="Grigg M."/>
            <person name="Lorenzi H."/>
            <person name="Galac M."/>
        </authorList>
    </citation>
    <scope>NUCLEOTIDE SEQUENCE [LARGE SCALE GENOMIC DNA]</scope>
    <source>
        <strain evidence="10 11">EAF2021</strain>
    </source>
</reference>
<evidence type="ECO:0000256" key="1">
    <source>
        <dbReference type="ARBA" id="ARBA00000707"/>
    </source>
</evidence>
<dbReference type="SUPFAM" id="SSF143791">
    <property type="entry name" value="DUSP-like"/>
    <property type="match status" value="1"/>
</dbReference>
<dbReference type="CDD" id="cd02674">
    <property type="entry name" value="Peptidase_C19R"/>
    <property type="match status" value="1"/>
</dbReference>
<comment type="catalytic activity">
    <reaction evidence="1">
        <text>Thiol-dependent hydrolysis of ester, thioester, amide, peptide and isopeptide bonds formed by the C-terminal Gly of ubiquitin (a 76-residue protein attached to proteins as an intracellular targeting signal).</text>
        <dbReference type="EC" id="3.4.19.12"/>
    </reaction>
</comment>
<dbReference type="SUPFAM" id="SSF54001">
    <property type="entry name" value="Cysteine proteinases"/>
    <property type="match status" value="1"/>
</dbReference>
<dbReference type="InterPro" id="IPR001394">
    <property type="entry name" value="Peptidase_C19_UCH"/>
</dbReference>
<dbReference type="Gene3D" id="3.10.20.90">
    <property type="entry name" value="Phosphatidylinositol 3-kinase Catalytic Subunit, Chain A, domain 1"/>
    <property type="match status" value="1"/>
</dbReference>
<evidence type="ECO:0000256" key="5">
    <source>
        <dbReference type="ARBA" id="ARBA00022786"/>
    </source>
</evidence>
<keyword evidence="11" id="KW-1185">Reference proteome</keyword>
<dbReference type="Gene3D" id="3.30.2230.10">
    <property type="entry name" value="DUSP-like"/>
    <property type="match status" value="1"/>
</dbReference>
<keyword evidence="6" id="KW-0378">Hydrolase</keyword>
<dbReference type="PROSITE" id="PS51283">
    <property type="entry name" value="DUSP"/>
    <property type="match status" value="1"/>
</dbReference>
<evidence type="ECO:0000259" key="8">
    <source>
        <dbReference type="PROSITE" id="PS50235"/>
    </source>
</evidence>
<proteinExistence type="inferred from homology"/>
<evidence type="ECO:0000313" key="11">
    <source>
        <dbReference type="Proteomes" id="UP001470230"/>
    </source>
</evidence>
<accession>A0ABR2KPI6</accession>
<dbReference type="SMART" id="SM00695">
    <property type="entry name" value="DUSP"/>
    <property type="match status" value="1"/>
</dbReference>
<evidence type="ECO:0000256" key="2">
    <source>
        <dbReference type="ARBA" id="ARBA00009085"/>
    </source>
</evidence>
<keyword evidence="7" id="KW-0788">Thiol protease</keyword>
<dbReference type="PANTHER" id="PTHR21646:SF24">
    <property type="entry name" value="UBIQUITIN CARBOXYL-TERMINAL HYDROLASE"/>
    <property type="match status" value="1"/>
</dbReference>
<dbReference type="InterPro" id="IPR028889">
    <property type="entry name" value="USP"/>
</dbReference>
<evidence type="ECO:0000256" key="3">
    <source>
        <dbReference type="ARBA" id="ARBA00012759"/>
    </source>
</evidence>
<keyword evidence="5" id="KW-0833">Ubl conjugation pathway</keyword>
<comment type="similarity">
    <text evidence="2">Belongs to the peptidase C19 family.</text>
</comment>
<dbReference type="Gene3D" id="3.90.70.10">
    <property type="entry name" value="Cysteine proteinases"/>
    <property type="match status" value="2"/>
</dbReference>